<dbReference type="RefSeq" id="XP_064684615.1">
    <property type="nucleotide sequence ID" value="XM_064820695.1"/>
</dbReference>
<comment type="caution">
    <text evidence="2">The sequence shown here is derived from an EMBL/GenBank/DDBJ whole genome shotgun (WGS) entry which is preliminary data.</text>
</comment>
<feature type="compositionally biased region" description="Low complexity" evidence="1">
    <location>
        <begin position="26"/>
        <end position="50"/>
    </location>
</feature>
<name>A0AAN7DJQ3_9FUNG</name>
<dbReference type="GeneID" id="89945000"/>
<proteinExistence type="predicted"/>
<evidence type="ECO:0000313" key="3">
    <source>
        <dbReference type="Proteomes" id="UP001304243"/>
    </source>
</evidence>
<evidence type="ECO:0000256" key="1">
    <source>
        <dbReference type="SAM" id="MobiDB-lite"/>
    </source>
</evidence>
<dbReference type="AlphaFoldDB" id="A0AAN7DJQ3"/>
<reference evidence="2 3" key="1">
    <citation type="submission" date="2022-11" db="EMBL/GenBank/DDBJ databases">
        <title>Mucor velutinosus strain NIH1002 WGS.</title>
        <authorList>
            <person name="Subramanian P."/>
            <person name="Mullikin J.C."/>
            <person name="Segre J.A."/>
            <person name="Zelazny A.M."/>
        </authorList>
    </citation>
    <scope>NUCLEOTIDE SEQUENCE [LARGE SCALE GENOMIC DNA]</scope>
    <source>
        <strain evidence="2 3">NIH1002</strain>
    </source>
</reference>
<feature type="region of interest" description="Disordered" evidence="1">
    <location>
        <begin position="24"/>
        <end position="53"/>
    </location>
</feature>
<dbReference type="Proteomes" id="UP001304243">
    <property type="component" value="Unassembled WGS sequence"/>
</dbReference>
<evidence type="ECO:0000313" key="2">
    <source>
        <dbReference type="EMBL" id="KAK4517949.1"/>
    </source>
</evidence>
<sequence>MSIVSSPLLRSTSFDILSSKRIVEPRTSTSLRRSSSASSSSSSSSTSANSVDKKYSYRTCPMCSERLLVRIHGAFVHKWINLHFANRHHEWMHVVVNLH</sequence>
<organism evidence="2 3">
    <name type="scientific">Mucor velutinosus</name>
    <dbReference type="NCBI Taxonomy" id="708070"/>
    <lineage>
        <taxon>Eukaryota</taxon>
        <taxon>Fungi</taxon>
        <taxon>Fungi incertae sedis</taxon>
        <taxon>Mucoromycota</taxon>
        <taxon>Mucoromycotina</taxon>
        <taxon>Mucoromycetes</taxon>
        <taxon>Mucorales</taxon>
        <taxon>Mucorineae</taxon>
        <taxon>Mucoraceae</taxon>
        <taxon>Mucor</taxon>
    </lineage>
</organism>
<protein>
    <submittedName>
        <fullName evidence="2">Uncharacterized protein</fullName>
    </submittedName>
</protein>
<gene>
    <name evidence="2" type="ORF">ATC70_001298</name>
</gene>
<dbReference type="EMBL" id="JASEJX010000013">
    <property type="protein sequence ID" value="KAK4517949.1"/>
    <property type="molecule type" value="Genomic_DNA"/>
</dbReference>
<keyword evidence="3" id="KW-1185">Reference proteome</keyword>
<accession>A0AAN7DJQ3</accession>